<dbReference type="Gene3D" id="3.30.70.330">
    <property type="match status" value="1"/>
</dbReference>
<dbReference type="SUPFAM" id="SSF54928">
    <property type="entry name" value="RNA-binding domain, RBD"/>
    <property type="match status" value="1"/>
</dbReference>
<feature type="region of interest" description="Disordered" evidence="2">
    <location>
        <begin position="557"/>
        <end position="589"/>
    </location>
</feature>
<feature type="compositionally biased region" description="Polar residues" evidence="2">
    <location>
        <begin position="559"/>
        <end position="568"/>
    </location>
</feature>
<dbReference type="CDD" id="cd01650">
    <property type="entry name" value="RT_nLTR_like"/>
    <property type="match status" value="1"/>
</dbReference>
<dbReference type="PANTHER" id="PTHR33116:SF77">
    <property type="entry name" value="RNA-DIRECTED DNA POLYMERASE"/>
    <property type="match status" value="1"/>
</dbReference>
<keyword evidence="6" id="KW-1185">Reference proteome</keyword>
<dbReference type="Pfam" id="PF13966">
    <property type="entry name" value="zf-RVT"/>
    <property type="match status" value="1"/>
</dbReference>
<feature type="region of interest" description="Disordered" evidence="2">
    <location>
        <begin position="13"/>
        <end position="38"/>
    </location>
</feature>
<dbReference type="InterPro" id="IPR026960">
    <property type="entry name" value="RVT-Znf"/>
</dbReference>
<reference evidence="5" key="1">
    <citation type="submission" date="2023-03" db="EMBL/GenBank/DDBJ databases">
        <title>Chromosome-scale reference genome and RAD-based genetic map of yellow starthistle (Centaurea solstitialis) reveal putative structural variation and QTLs associated with invader traits.</title>
        <authorList>
            <person name="Reatini B."/>
            <person name="Cang F.A."/>
            <person name="Jiang Q."/>
            <person name="Mckibben M.T.W."/>
            <person name="Barker M.S."/>
            <person name="Rieseberg L.H."/>
            <person name="Dlugosch K.M."/>
        </authorList>
    </citation>
    <scope>NUCLEOTIDE SEQUENCE</scope>
    <source>
        <strain evidence="5">CAN-66</strain>
        <tissue evidence="5">Leaf</tissue>
    </source>
</reference>
<keyword evidence="1" id="KW-0694">RNA-binding</keyword>
<accession>A0AA38T7Y7</accession>
<feature type="region of interest" description="Disordered" evidence="2">
    <location>
        <begin position="191"/>
        <end position="210"/>
    </location>
</feature>
<dbReference type="CDD" id="cd00590">
    <property type="entry name" value="RRM_SF"/>
    <property type="match status" value="1"/>
</dbReference>
<dbReference type="PROSITE" id="PS50102">
    <property type="entry name" value="RRM"/>
    <property type="match status" value="1"/>
</dbReference>
<proteinExistence type="predicted"/>
<evidence type="ECO:0000256" key="1">
    <source>
        <dbReference type="PROSITE-ProRule" id="PRU00176"/>
    </source>
</evidence>
<dbReference type="GO" id="GO:0003723">
    <property type="term" value="F:RNA binding"/>
    <property type="evidence" value="ECO:0007669"/>
    <property type="project" value="UniProtKB-UniRule"/>
</dbReference>
<protein>
    <submittedName>
        <fullName evidence="5">Uncharacterized protein</fullName>
    </submittedName>
</protein>
<feature type="domain" description="Reverse transcriptase" evidence="4">
    <location>
        <begin position="1262"/>
        <end position="1540"/>
    </location>
</feature>
<feature type="compositionally biased region" description="Basic and acidic residues" evidence="2">
    <location>
        <begin position="735"/>
        <end position="746"/>
    </location>
</feature>
<evidence type="ECO:0000256" key="2">
    <source>
        <dbReference type="SAM" id="MobiDB-lite"/>
    </source>
</evidence>
<dbReference type="SUPFAM" id="SSF56672">
    <property type="entry name" value="DNA/RNA polymerases"/>
    <property type="match status" value="1"/>
</dbReference>
<dbReference type="InterPro" id="IPR043502">
    <property type="entry name" value="DNA/RNA_pol_sf"/>
</dbReference>
<dbReference type="PANTHER" id="PTHR33116">
    <property type="entry name" value="REVERSE TRANSCRIPTASE ZINC-BINDING DOMAIN-CONTAINING PROTEIN-RELATED-RELATED"/>
    <property type="match status" value="1"/>
</dbReference>
<dbReference type="InterPro" id="IPR036691">
    <property type="entry name" value="Endo/exonu/phosph_ase_sf"/>
</dbReference>
<name>A0AA38T7Y7_9ASTR</name>
<sequence>MCYFTHSQLVELEPPTNLHPSNKGKFPTRSKPKPWKPTEKVELAKSWAETTDDFITDKFWDTVRESFEKRTRCTPNYRTVHQITSKVKSLNANVASSRTRMRPKTMTTVRDPSVETRRNVCRRPPWRADLEIHERNSLTRQRDATLLKRDTSICEVDREARKASEMRKDCWFYISSHRDLKREKSFFSMRGGEKTQGAGQSKFHRKSNSVHDQTQAISTTFFVSNLPDGINKRCLWDAVIKVGTVVDTFIASKKGKNGRNFGFVRFIKIQNVKDVEKKLGEIIINGNRIVANVAKFERKTPNSYNRTNNPNPSAYRNLDENVHSKNFGGRRSYAEVLSNNNFQGGLPINRTITVHLPFKSEASSFRNASEVLMGEAKNLQVLENIMDLLKAEGIDDCSVQYTGGLSFIISFGLSLSADNFLLNHKSSWTHWFSWLRKYHKNPRSSKKAVWINLMGLPPHLWSESNALRILGRFGRVLIPAFCDRNTPDLSCYKACLLRLDEKIEVVWNGFVYTLWINEIFEPWSPDFTFESEPDEEISEVEISTEEEDKVWEEVASKDIPTNNNQTPTEDVAEGQREEEKSPMNSVIGETDLGKENSFIQSLPWILMLVELIKLNPRPNGGEGSNADQMLNSDPAVINGPPICSLPPKPASHPIPAKPTFDLNIPILPLTSEAEPRSVLNNRDRIRTVHRQCLKSSVFGNSSRYVERGRLERNKSLTNRRSKSGSSLRVPLTSLSREEGSENEQSVEKEVQETINLGNQIGFQMDGFESEVREYNGECQCSPMNYLSINIRGIGGCQKIGWIRKLQRIHNLKFIAIQETQFSNPERIKVSDLWNSSSFDFETVASQGRSGGLISLWDSSTFVKSGCLKGTNFLITIGNLKGIASPIFIANIYAPRLASARQALWNELLQIIQSNSGAWVLMGDYNEIRNKEERIGSSFSHSAANIFNSFISESGLSEINLGGRRYTWMGEGGTSLSKLDRFLVSSDFLVSSPSASATVLAREYSDHFPIILSCVGSDFGPIPFRFFNSWVLHKDFNSIVANAWNSCSFRGKADRSLAFKLKAVKRALKAWKAEVIDKDRRKIEGLKEKLDKSDKAAEVRPLSTQELEERRAWKKEILDLEYAKSLDLKQKARIRWAVDGDENSSFFHGMLNSNKNRNRINGLSINAMWVNDPATIKEETFKFFSQKFKETMYVRPKFVSNLFNKVSNEDNIMLVAPFSADEIKGAVWDCGSEKAPGPDGFTFKFLKHCWEIIKEDVISLVRQFEREGKFSDGCNPSFISLFPKVNDPLSLRDYRPISLIGCIYKIIAKLLTGRLKKVVGKVVSMEQSAYVEGRQILDGPLMVNEVCSWAKRSKSRVFLFKVDFEKAFDFISWNYLDSILEQMHFGVKWRSWIKGCLNSARASVLVNSSPTSEFPLSRGLRQGDPLSPFLFIIAMEGLHVAMLEATRKNLFNGIRLPNNGPMLSHLLFADDVMFLGKWTDLNAINLKWILNCFHLVSGLKVNFSKSKVFGIGVQDNAIGNVASLLKCAHAKLPFNYMGITIGANMGVAKNWKCILEKIDAKLSLWKAKNLSFGGRVTLCKSVLGSIPLYYMSLYRAPQNIIDAIDKLRRRFIWGVSSSGKSKICWVDWTKTTAPKQLGGLGIGSLKSANIALLIKWIWRFRTCGDALWTKVIKATHGLSGCESSVLAKPRCAGTRLNIVKTGSSLSSLNLNLDDFLSRKIRNGIETKFWSDRWIGNSPLKFLFPELFDLERDKSCSIAMRFSHSTNETAAWTWSWSNNSDAERLSDKVEELEHMLKNVVLMEGDDKWSWEGDPSGDYTVSSLRGIIDGLSCPPAEYRCFWNNWLPPRVNCFIWRLLSNRIPTRVNLNKRGINTSSTFCPLCESEEETVEHLFHSCSAVKDLWRWFFDWCLINVGQQASFNQFLFKILECGKSLKSRKFLEAAVGGLVWFIWKARNNLIFKGVKFSASMVKDEFQATLFSWMKYRANCKFLLWSLWCSCPSFSFC</sequence>
<evidence type="ECO:0000259" key="3">
    <source>
        <dbReference type="PROSITE" id="PS50102"/>
    </source>
</evidence>
<dbReference type="Pfam" id="PF00078">
    <property type="entry name" value="RVT_1"/>
    <property type="match status" value="1"/>
</dbReference>
<dbReference type="InterPro" id="IPR012677">
    <property type="entry name" value="Nucleotide-bd_a/b_plait_sf"/>
</dbReference>
<dbReference type="Proteomes" id="UP001172457">
    <property type="component" value="Chromosome 3"/>
</dbReference>
<evidence type="ECO:0000313" key="6">
    <source>
        <dbReference type="Proteomes" id="UP001172457"/>
    </source>
</evidence>
<dbReference type="GO" id="GO:0003824">
    <property type="term" value="F:catalytic activity"/>
    <property type="evidence" value="ECO:0007669"/>
    <property type="project" value="InterPro"/>
</dbReference>
<dbReference type="SMART" id="SM00360">
    <property type="entry name" value="RRM"/>
    <property type="match status" value="1"/>
</dbReference>
<dbReference type="EMBL" id="JARYMX010000003">
    <property type="protein sequence ID" value="KAJ9555174.1"/>
    <property type="molecule type" value="Genomic_DNA"/>
</dbReference>
<dbReference type="SUPFAM" id="SSF56219">
    <property type="entry name" value="DNase I-like"/>
    <property type="match status" value="1"/>
</dbReference>
<gene>
    <name evidence="5" type="ORF">OSB04_009788</name>
</gene>
<dbReference type="InterPro" id="IPR000477">
    <property type="entry name" value="RT_dom"/>
</dbReference>
<dbReference type="InterPro" id="IPR000504">
    <property type="entry name" value="RRM_dom"/>
</dbReference>
<dbReference type="InterPro" id="IPR035979">
    <property type="entry name" value="RBD_domain_sf"/>
</dbReference>
<evidence type="ECO:0000259" key="4">
    <source>
        <dbReference type="PROSITE" id="PS50878"/>
    </source>
</evidence>
<dbReference type="Pfam" id="PF03372">
    <property type="entry name" value="Exo_endo_phos"/>
    <property type="match status" value="1"/>
</dbReference>
<dbReference type="Pfam" id="PF00076">
    <property type="entry name" value="RRM_1"/>
    <property type="match status" value="1"/>
</dbReference>
<feature type="region of interest" description="Disordered" evidence="2">
    <location>
        <begin position="709"/>
        <end position="746"/>
    </location>
</feature>
<comment type="caution">
    <text evidence="5">The sequence shown here is derived from an EMBL/GenBank/DDBJ whole genome shotgun (WGS) entry which is preliminary data.</text>
</comment>
<evidence type="ECO:0000313" key="5">
    <source>
        <dbReference type="EMBL" id="KAJ9555174.1"/>
    </source>
</evidence>
<organism evidence="5 6">
    <name type="scientific">Centaurea solstitialis</name>
    <name type="common">yellow star-thistle</name>
    <dbReference type="NCBI Taxonomy" id="347529"/>
    <lineage>
        <taxon>Eukaryota</taxon>
        <taxon>Viridiplantae</taxon>
        <taxon>Streptophyta</taxon>
        <taxon>Embryophyta</taxon>
        <taxon>Tracheophyta</taxon>
        <taxon>Spermatophyta</taxon>
        <taxon>Magnoliopsida</taxon>
        <taxon>eudicotyledons</taxon>
        <taxon>Gunneridae</taxon>
        <taxon>Pentapetalae</taxon>
        <taxon>asterids</taxon>
        <taxon>campanulids</taxon>
        <taxon>Asterales</taxon>
        <taxon>Asteraceae</taxon>
        <taxon>Carduoideae</taxon>
        <taxon>Cardueae</taxon>
        <taxon>Centaureinae</taxon>
        <taxon>Centaurea</taxon>
    </lineage>
</organism>
<dbReference type="InterPro" id="IPR005135">
    <property type="entry name" value="Endo/exonuclease/phosphatase"/>
</dbReference>
<feature type="domain" description="RRM" evidence="3">
    <location>
        <begin position="219"/>
        <end position="296"/>
    </location>
</feature>
<dbReference type="Gene3D" id="3.60.10.10">
    <property type="entry name" value="Endonuclease/exonuclease/phosphatase"/>
    <property type="match status" value="1"/>
</dbReference>
<dbReference type="PROSITE" id="PS50878">
    <property type="entry name" value="RT_POL"/>
    <property type="match status" value="1"/>
</dbReference>